<dbReference type="Proteomes" id="UP000759131">
    <property type="component" value="Unassembled WGS sequence"/>
</dbReference>
<dbReference type="EMBL" id="CAJPIZ010013030">
    <property type="protein sequence ID" value="CAG2114031.1"/>
    <property type="molecule type" value="Genomic_DNA"/>
</dbReference>
<organism evidence="1">
    <name type="scientific">Medioppia subpectinata</name>
    <dbReference type="NCBI Taxonomy" id="1979941"/>
    <lineage>
        <taxon>Eukaryota</taxon>
        <taxon>Metazoa</taxon>
        <taxon>Ecdysozoa</taxon>
        <taxon>Arthropoda</taxon>
        <taxon>Chelicerata</taxon>
        <taxon>Arachnida</taxon>
        <taxon>Acari</taxon>
        <taxon>Acariformes</taxon>
        <taxon>Sarcoptiformes</taxon>
        <taxon>Oribatida</taxon>
        <taxon>Brachypylina</taxon>
        <taxon>Oppioidea</taxon>
        <taxon>Oppiidae</taxon>
        <taxon>Medioppia</taxon>
    </lineage>
</organism>
<dbReference type="OrthoDB" id="406152at2759"/>
<dbReference type="Gene3D" id="3.20.20.80">
    <property type="entry name" value="Glycosidases"/>
    <property type="match status" value="1"/>
</dbReference>
<reference evidence="1" key="1">
    <citation type="submission" date="2020-11" db="EMBL/GenBank/DDBJ databases">
        <authorList>
            <person name="Tran Van P."/>
        </authorList>
    </citation>
    <scope>NUCLEOTIDE SEQUENCE</scope>
</reference>
<keyword evidence="2" id="KW-1185">Reference proteome</keyword>
<name>A0A7R9L2G9_9ACAR</name>
<evidence type="ECO:0000313" key="1">
    <source>
        <dbReference type="EMBL" id="CAD7633601.1"/>
    </source>
</evidence>
<evidence type="ECO:0000313" key="2">
    <source>
        <dbReference type="Proteomes" id="UP000759131"/>
    </source>
</evidence>
<proteinExistence type="predicted"/>
<feature type="non-terminal residue" evidence="1">
    <location>
        <position position="1"/>
    </location>
</feature>
<accession>A0A7R9L2G9</accession>
<dbReference type="AlphaFoldDB" id="A0A7R9L2G9"/>
<sequence>SRTAAHGLEFGVVYEDNNFKLAGITDHIGQGTRDMQYVKDRYMSQGNYAKMNGLPLFMDFGPQGLDNNEWTQIFSPYNPKPEFIRLWYQQKSTGGMSQGEFAWPAQDFIGGLNNFYNKGGLKVGCAYSGFNSFYKEGGWGDFPWSIPVNTNNFQQTLDLALQHTDVVQVATWNDYGEGTQIEPTLEFHHG</sequence>
<protein>
    <submittedName>
        <fullName evidence="1">Uncharacterized protein</fullName>
    </submittedName>
</protein>
<dbReference type="EMBL" id="OC867605">
    <property type="protein sequence ID" value="CAD7633601.1"/>
    <property type="molecule type" value="Genomic_DNA"/>
</dbReference>
<gene>
    <name evidence="1" type="ORF">OSB1V03_LOCUS13998</name>
</gene>